<dbReference type="VEuPathDB" id="FungiDB:BO71DRAFT_284332"/>
<name>A0A319DWF1_9EURO</name>
<dbReference type="Proteomes" id="UP000247810">
    <property type="component" value="Unassembled WGS sequence"/>
</dbReference>
<gene>
    <name evidence="1" type="ORF">BO71DRAFT_284332</name>
</gene>
<keyword evidence="2" id="KW-1185">Reference proteome</keyword>
<reference evidence="1 2" key="1">
    <citation type="submission" date="2018-02" db="EMBL/GenBank/DDBJ databases">
        <title>The genomes of Aspergillus section Nigri reveals drivers in fungal speciation.</title>
        <authorList>
            <consortium name="DOE Joint Genome Institute"/>
            <person name="Vesth T.C."/>
            <person name="Nybo J."/>
            <person name="Theobald S."/>
            <person name="Brandl J."/>
            <person name="Frisvad J.C."/>
            <person name="Nielsen K.F."/>
            <person name="Lyhne E.K."/>
            <person name="Kogle M.E."/>
            <person name="Kuo A."/>
            <person name="Riley R."/>
            <person name="Clum A."/>
            <person name="Nolan M."/>
            <person name="Lipzen A."/>
            <person name="Salamov A."/>
            <person name="Henrissat B."/>
            <person name="Wiebenga A."/>
            <person name="De vries R.P."/>
            <person name="Grigoriev I.V."/>
            <person name="Mortensen U.H."/>
            <person name="Andersen M.R."/>
            <person name="Baker S.E."/>
        </authorList>
    </citation>
    <scope>NUCLEOTIDE SEQUENCE [LARGE SCALE GENOMIC DNA]</scope>
    <source>
        <strain evidence="1 2">CBS 707.79</strain>
    </source>
</reference>
<dbReference type="AlphaFoldDB" id="A0A319DWF1"/>
<evidence type="ECO:0000313" key="2">
    <source>
        <dbReference type="Proteomes" id="UP000247810"/>
    </source>
</evidence>
<organism evidence="1 2">
    <name type="scientific">Aspergillus ellipticus CBS 707.79</name>
    <dbReference type="NCBI Taxonomy" id="1448320"/>
    <lineage>
        <taxon>Eukaryota</taxon>
        <taxon>Fungi</taxon>
        <taxon>Dikarya</taxon>
        <taxon>Ascomycota</taxon>
        <taxon>Pezizomycotina</taxon>
        <taxon>Eurotiomycetes</taxon>
        <taxon>Eurotiomycetidae</taxon>
        <taxon>Eurotiales</taxon>
        <taxon>Aspergillaceae</taxon>
        <taxon>Aspergillus</taxon>
        <taxon>Aspergillus subgen. Circumdati</taxon>
    </lineage>
</organism>
<feature type="non-terminal residue" evidence="1">
    <location>
        <position position="74"/>
    </location>
</feature>
<sequence>SVTPGNVTGHGIRIDRGSAVKDQPSIVNINLQVNSNAAKKSLQQLDRKHSSHKKYLTVQVDSGQEATQENLDKL</sequence>
<proteinExistence type="predicted"/>
<accession>A0A319DWF1</accession>
<protein>
    <submittedName>
        <fullName evidence="1">Uncharacterized protein</fullName>
    </submittedName>
</protein>
<feature type="non-terminal residue" evidence="1">
    <location>
        <position position="1"/>
    </location>
</feature>
<dbReference type="OrthoDB" id="2933464at2759"/>
<evidence type="ECO:0000313" key="1">
    <source>
        <dbReference type="EMBL" id="PYH92498.1"/>
    </source>
</evidence>
<dbReference type="EMBL" id="KZ825915">
    <property type="protein sequence ID" value="PYH92498.1"/>
    <property type="molecule type" value="Genomic_DNA"/>
</dbReference>